<evidence type="ECO:0000256" key="4">
    <source>
        <dbReference type="PROSITE-ProRule" id="PRU00169"/>
    </source>
</evidence>
<dbReference type="OrthoDB" id="9796100at2"/>
<dbReference type="SMART" id="SM00387">
    <property type="entry name" value="HATPase_c"/>
    <property type="match status" value="1"/>
</dbReference>
<dbReference type="InterPro" id="IPR003594">
    <property type="entry name" value="HATPase_dom"/>
</dbReference>
<dbReference type="SMART" id="SM00448">
    <property type="entry name" value="REC"/>
    <property type="match status" value="1"/>
</dbReference>
<dbReference type="PRINTS" id="PR00344">
    <property type="entry name" value="BCTRLSENSOR"/>
</dbReference>
<evidence type="ECO:0000256" key="1">
    <source>
        <dbReference type="ARBA" id="ARBA00000085"/>
    </source>
</evidence>
<keyword evidence="3 4" id="KW-0597">Phosphoprotein</keyword>
<organism evidence="8 9">
    <name type="scientific">Bartonella choladocola</name>
    <dbReference type="NCBI Taxonomy" id="2750995"/>
    <lineage>
        <taxon>Bacteria</taxon>
        <taxon>Pseudomonadati</taxon>
        <taxon>Pseudomonadota</taxon>
        <taxon>Alphaproteobacteria</taxon>
        <taxon>Hyphomicrobiales</taxon>
        <taxon>Bartonellaceae</taxon>
        <taxon>Bartonella</taxon>
    </lineage>
</organism>
<dbReference type="SMART" id="SM00388">
    <property type="entry name" value="HisKA"/>
    <property type="match status" value="1"/>
</dbReference>
<dbReference type="InterPro" id="IPR005467">
    <property type="entry name" value="His_kinase_dom"/>
</dbReference>
<dbReference type="Gene3D" id="3.40.50.2300">
    <property type="match status" value="1"/>
</dbReference>
<keyword evidence="5" id="KW-0472">Membrane</keyword>
<accession>A0A1U9MHZ0</accession>
<keyword evidence="5" id="KW-0812">Transmembrane</keyword>
<dbReference type="Pfam" id="PF02518">
    <property type="entry name" value="HATPase_c"/>
    <property type="match status" value="1"/>
</dbReference>
<comment type="catalytic activity">
    <reaction evidence="1">
        <text>ATP + protein L-histidine = ADP + protein N-phospho-L-histidine.</text>
        <dbReference type="EC" id="2.7.13.3"/>
    </reaction>
</comment>
<keyword evidence="5" id="KW-1133">Transmembrane helix</keyword>
<dbReference type="EC" id="2.7.13.3" evidence="2"/>
<dbReference type="RefSeq" id="WP_149866647.1">
    <property type="nucleotide sequence ID" value="NZ_CP015625.1"/>
</dbReference>
<dbReference type="Gene3D" id="3.30.565.10">
    <property type="entry name" value="Histidine kinase-like ATPase, C-terminal domain"/>
    <property type="match status" value="1"/>
</dbReference>
<dbReference type="SUPFAM" id="SSF52172">
    <property type="entry name" value="CheY-like"/>
    <property type="match status" value="1"/>
</dbReference>
<keyword evidence="8" id="KW-0808">Transferase</keyword>
<name>A0A1U9MHZ0_9HYPH</name>
<feature type="domain" description="Response regulatory" evidence="7">
    <location>
        <begin position="728"/>
        <end position="844"/>
    </location>
</feature>
<dbReference type="SMART" id="SM00091">
    <property type="entry name" value="PAS"/>
    <property type="match status" value="2"/>
</dbReference>
<evidence type="ECO:0000259" key="6">
    <source>
        <dbReference type="PROSITE" id="PS50109"/>
    </source>
</evidence>
<evidence type="ECO:0000256" key="2">
    <source>
        <dbReference type="ARBA" id="ARBA00012438"/>
    </source>
</evidence>
<feature type="modified residue" description="4-aspartylphosphate" evidence="4">
    <location>
        <position position="779"/>
    </location>
</feature>
<keyword evidence="9" id="KW-1185">Reference proteome</keyword>
<feature type="transmembrane region" description="Helical" evidence="5">
    <location>
        <begin position="20"/>
        <end position="41"/>
    </location>
</feature>
<dbReference type="PANTHER" id="PTHR43065:SF42">
    <property type="entry name" value="TWO-COMPONENT SENSOR PPRA"/>
    <property type="match status" value="1"/>
</dbReference>
<dbReference type="Proteomes" id="UP000189632">
    <property type="component" value="Chromosome"/>
</dbReference>
<reference evidence="8 9" key="1">
    <citation type="submission" date="2016-11" db="EMBL/GenBank/DDBJ databases">
        <title>Comparative genomics of Bartonella apis.</title>
        <authorList>
            <person name="Engel P."/>
        </authorList>
    </citation>
    <scope>NUCLEOTIDE SEQUENCE [LARGE SCALE GENOMIC DNA]</scope>
    <source>
        <strain evidence="8 9">BBC0122</strain>
    </source>
</reference>
<evidence type="ECO:0000313" key="9">
    <source>
        <dbReference type="Proteomes" id="UP000189632"/>
    </source>
</evidence>
<keyword evidence="8" id="KW-0418">Kinase</keyword>
<feature type="domain" description="Histidine kinase" evidence="6">
    <location>
        <begin position="476"/>
        <end position="699"/>
    </location>
</feature>
<dbReference type="InterPro" id="IPR000014">
    <property type="entry name" value="PAS"/>
</dbReference>
<feature type="transmembrane region" description="Helical" evidence="5">
    <location>
        <begin position="53"/>
        <end position="74"/>
    </location>
</feature>
<protein>
    <recommendedName>
        <fullName evidence="2">histidine kinase</fullName>
        <ecNumber evidence="2">2.7.13.3</ecNumber>
    </recommendedName>
</protein>
<dbReference type="GO" id="GO:0000155">
    <property type="term" value="F:phosphorelay sensor kinase activity"/>
    <property type="evidence" value="ECO:0007669"/>
    <property type="project" value="InterPro"/>
</dbReference>
<dbReference type="Pfam" id="PF00072">
    <property type="entry name" value="Response_reg"/>
    <property type="match status" value="1"/>
</dbReference>
<dbReference type="Gene3D" id="1.10.287.130">
    <property type="match status" value="1"/>
</dbReference>
<gene>
    <name evidence="8" type="ORF">BBC0122_012470</name>
</gene>
<evidence type="ECO:0000313" key="8">
    <source>
        <dbReference type="EMBL" id="AQT47358.1"/>
    </source>
</evidence>
<dbReference type="InterPro" id="IPR011006">
    <property type="entry name" value="CheY-like_superfamily"/>
</dbReference>
<dbReference type="InterPro" id="IPR003661">
    <property type="entry name" value="HisK_dim/P_dom"/>
</dbReference>
<dbReference type="Pfam" id="PF00512">
    <property type="entry name" value="HisKA"/>
    <property type="match status" value="1"/>
</dbReference>
<dbReference type="PANTHER" id="PTHR43065">
    <property type="entry name" value="SENSOR HISTIDINE KINASE"/>
    <property type="match status" value="1"/>
</dbReference>
<dbReference type="InterPro" id="IPR036097">
    <property type="entry name" value="HisK_dim/P_sf"/>
</dbReference>
<proteinExistence type="predicted"/>
<sequence>MKKPEEMDNKLVFSEKYKRFVKLIAGAIVLVSIAMAFAGVFVRNRQFDFAAKIMFLFLALIGFSVLIVFLSGTFERFYRKDRGGDGLSGDMVEDALLLTDASGHIINANVACRNLTEFDKSKTVFSLFSSLQNAEQIIYRLTAKALSGEVVREQAQGTRPLWSETNGETQSWYNLTVRPIKREGVLCLLWRLQDIGFARDMYAPLFRNLQEAINYLDQSPAGFLSVDQNGSVLYINATLANALNIDLSKFKRGELTFDSLFKSGEYGETWSQLKQHMKEGGNNHRFRIEWRNREDRHKIFLALAASQTSEGEDETFCRLVFIPAEGQADSINVLPATSDIFRYYFNYSPLALATIGRDGTLFAINKPFHELFDIKNDDSGKKSLIGFFSESGKRDIGEIIRKISQDGHGSLTTEVSLATNENRHFRLYFLGLSKELNQSDDEVAILSVIETTAQKTLEDKMAQGQKLQAVGQLAGGIAHDFNNVLTAIIMSCDLLLASHRSSDPAHADLINIKNNANRAASLVQQLLAFSRRQTLRPEVVDFTELLSDVRNLLMPLLGSNIHLKFNHGRDLWNVKVDQASFQRVLMNLVINARDAMPKGGTITITTTNMPRQKIANLAFNGLNAGDYVELDVEDTGTGIPKAVQDKMFEPFFTTKEVGKGTGLGLSMVYGIVKQTGGYIYCESEEGKGTRFRIFLPRFVAENTQNTQKPTEPAKSPIEKNADLSGTATVLLVEDEAAVRMGGVRALQSRGYTVLEAENGLEALDIIAEHNGAVDLVVSDVVMPEMDGPTLLGEMRKRYPEIKFVFVSGYAKDAFAKNLPSDAVFGFLSKPFTLKQLAMKVKEMLSDNSNNSASN</sequence>
<evidence type="ECO:0000256" key="5">
    <source>
        <dbReference type="SAM" id="Phobius"/>
    </source>
</evidence>
<dbReference type="KEGG" id="bapi:BBC0122_012470"/>
<dbReference type="FunFam" id="1.10.287.130:FF:000037">
    <property type="entry name" value="Hybrid sensor histidine kinase/response regulator"/>
    <property type="match status" value="1"/>
</dbReference>
<evidence type="ECO:0000259" key="7">
    <source>
        <dbReference type="PROSITE" id="PS50110"/>
    </source>
</evidence>
<dbReference type="CDD" id="cd00082">
    <property type="entry name" value="HisKA"/>
    <property type="match status" value="1"/>
</dbReference>
<dbReference type="PROSITE" id="PS50110">
    <property type="entry name" value="RESPONSE_REGULATORY"/>
    <property type="match status" value="1"/>
</dbReference>
<dbReference type="EMBL" id="CP015625">
    <property type="protein sequence ID" value="AQT47358.1"/>
    <property type="molecule type" value="Genomic_DNA"/>
</dbReference>
<dbReference type="InterPro" id="IPR001789">
    <property type="entry name" value="Sig_transdc_resp-reg_receiver"/>
</dbReference>
<evidence type="ECO:0000256" key="3">
    <source>
        <dbReference type="ARBA" id="ARBA00022553"/>
    </source>
</evidence>
<dbReference type="AlphaFoldDB" id="A0A1U9MHZ0"/>
<dbReference type="SUPFAM" id="SSF47384">
    <property type="entry name" value="Homodimeric domain of signal transducing histidine kinase"/>
    <property type="match status" value="1"/>
</dbReference>
<dbReference type="InterPro" id="IPR004358">
    <property type="entry name" value="Sig_transdc_His_kin-like_C"/>
</dbReference>
<dbReference type="InterPro" id="IPR036890">
    <property type="entry name" value="HATPase_C_sf"/>
</dbReference>
<dbReference type="SUPFAM" id="SSF55874">
    <property type="entry name" value="ATPase domain of HSP90 chaperone/DNA topoisomerase II/histidine kinase"/>
    <property type="match status" value="1"/>
</dbReference>
<dbReference type="PROSITE" id="PS50109">
    <property type="entry name" value="HIS_KIN"/>
    <property type="match status" value="1"/>
</dbReference>